<dbReference type="EMBL" id="GGEC01060156">
    <property type="protein sequence ID" value="MBX40640.1"/>
    <property type="molecule type" value="Transcribed_RNA"/>
</dbReference>
<reference evidence="2" key="1">
    <citation type="submission" date="2018-02" db="EMBL/GenBank/DDBJ databases">
        <title>Rhizophora mucronata_Transcriptome.</title>
        <authorList>
            <person name="Meera S.P."/>
            <person name="Sreeshan A."/>
            <person name="Augustine A."/>
        </authorList>
    </citation>
    <scope>NUCLEOTIDE SEQUENCE</scope>
    <source>
        <tissue evidence="2">Leaf</tissue>
    </source>
</reference>
<sequence length="92" mass="10502">MGTPLRPKKAGKRVRRGKGEGDKVSLACLNLAPIPVYVEFLLGNPYVKSIFRKGNGESKRQKNGKKKIQCSLRKRFQYMHTSLLHLLGWLTY</sequence>
<accession>A0A2P2NE01</accession>
<proteinExistence type="predicted"/>
<feature type="region of interest" description="Disordered" evidence="1">
    <location>
        <begin position="1"/>
        <end position="20"/>
    </location>
</feature>
<evidence type="ECO:0000256" key="1">
    <source>
        <dbReference type="SAM" id="MobiDB-lite"/>
    </source>
</evidence>
<dbReference type="AlphaFoldDB" id="A0A2P2NE01"/>
<feature type="compositionally biased region" description="Basic residues" evidence="1">
    <location>
        <begin position="1"/>
        <end position="16"/>
    </location>
</feature>
<organism evidence="2">
    <name type="scientific">Rhizophora mucronata</name>
    <name type="common">Asiatic mangrove</name>
    <dbReference type="NCBI Taxonomy" id="61149"/>
    <lineage>
        <taxon>Eukaryota</taxon>
        <taxon>Viridiplantae</taxon>
        <taxon>Streptophyta</taxon>
        <taxon>Embryophyta</taxon>
        <taxon>Tracheophyta</taxon>
        <taxon>Spermatophyta</taxon>
        <taxon>Magnoliopsida</taxon>
        <taxon>eudicotyledons</taxon>
        <taxon>Gunneridae</taxon>
        <taxon>Pentapetalae</taxon>
        <taxon>rosids</taxon>
        <taxon>fabids</taxon>
        <taxon>Malpighiales</taxon>
        <taxon>Rhizophoraceae</taxon>
        <taxon>Rhizophora</taxon>
    </lineage>
</organism>
<name>A0A2P2NE01_RHIMU</name>
<evidence type="ECO:0000313" key="2">
    <source>
        <dbReference type="EMBL" id="MBX40640.1"/>
    </source>
</evidence>
<protein>
    <submittedName>
        <fullName evidence="2">Uncharacterized protein</fullName>
    </submittedName>
</protein>